<evidence type="ECO:0000313" key="4">
    <source>
        <dbReference type="EMBL" id="TQE91466.1"/>
    </source>
</evidence>
<comment type="caution">
    <text evidence="4">The sequence shown here is derived from an EMBL/GenBank/DDBJ whole genome shotgun (WGS) entry which is preliminary data.</text>
</comment>
<evidence type="ECO:0000256" key="2">
    <source>
        <dbReference type="ARBA" id="ARBA00023118"/>
    </source>
</evidence>
<organism evidence="4 5">
    <name type="scientific">Ureibacillus terrenus</name>
    <dbReference type="NCBI Taxonomy" id="118246"/>
    <lineage>
        <taxon>Bacteria</taxon>
        <taxon>Bacillati</taxon>
        <taxon>Bacillota</taxon>
        <taxon>Bacilli</taxon>
        <taxon>Bacillales</taxon>
        <taxon>Caryophanaceae</taxon>
        <taxon>Ureibacillus</taxon>
    </lineage>
</organism>
<proteinExistence type="predicted"/>
<dbReference type="OrthoDB" id="442064at2"/>
<evidence type="ECO:0000256" key="1">
    <source>
        <dbReference type="ARBA" id="ARBA00022741"/>
    </source>
</evidence>
<evidence type="ECO:0000259" key="3">
    <source>
        <dbReference type="Pfam" id="PF22335"/>
    </source>
</evidence>
<keyword evidence="1" id="KW-0547">Nucleotide-binding</keyword>
<protein>
    <recommendedName>
        <fullName evidence="3">Cas10/Cmr2 second palm domain-containing protein</fullName>
    </recommendedName>
</protein>
<sequence length="507" mass="59207">MKYRYLVVSDTNNIIDYIYASPKFKMIRGASILLDELNIVETVRIAEEFGGLVLSTGGGEARVLFERKEDAEGYMTAIQRKYLEATDEVSLSIVNVERREHELMHDWLQRAEERLRLSEIAKYKKKIHNISIAPIMKRCDSCHQRAAEKGLEVEEMHCCRSCYNKKKAFDGLKEKIDSPKFSDQDGDLSGLEEVYQQLIKEVPFQRVEKMSDLVGDEPSDSFIGFIYADGKGIGQLFKGDLERETDDETFIRRYKEISKGLKDSLISAAVEAYKKCLEIGFEEEEFRVDFSSIGGDDFAAIINGKHATVYTYYLLKYFNLFTKNKINLKEGKHLAAGIIIAKSTYPIHQLYNLAYELMAKTKAESNESTLDFQILYDSNITSIDEKRMNIDGRDLYVRTYRIGDSDDQHLSFKDLYEKARKLKERKFPSSKIKAIYRITAEPSKLMMEFEWREWLSRLEKEHKEIFFEWNKKFRKTPFAFERNGIPYTPLRDLFDLYEFVDEKVVME</sequence>
<dbReference type="InterPro" id="IPR054767">
    <property type="entry name" value="Cas10-Cmr2_palm2"/>
</dbReference>
<accession>A0A540V3Z1</accession>
<dbReference type="AlphaFoldDB" id="A0A540V3Z1"/>
<gene>
    <name evidence="4" type="ORF">FKZ59_05680</name>
</gene>
<dbReference type="EMBL" id="VIGD01000005">
    <property type="protein sequence ID" value="TQE91466.1"/>
    <property type="molecule type" value="Genomic_DNA"/>
</dbReference>
<dbReference type="Proteomes" id="UP000315753">
    <property type="component" value="Unassembled WGS sequence"/>
</dbReference>
<reference evidence="4 5" key="1">
    <citation type="submission" date="2019-06" db="EMBL/GenBank/DDBJ databases">
        <title>Genome sequence of Ureibacillus terrenus.</title>
        <authorList>
            <person name="Maclea K.S."/>
            <person name="Simoes M."/>
        </authorList>
    </citation>
    <scope>NUCLEOTIDE SEQUENCE [LARGE SCALE GENOMIC DNA]</scope>
    <source>
        <strain evidence="4 5">ATCC BAA-384</strain>
    </source>
</reference>
<dbReference type="GO" id="GO:0000166">
    <property type="term" value="F:nucleotide binding"/>
    <property type="evidence" value="ECO:0007669"/>
    <property type="project" value="UniProtKB-KW"/>
</dbReference>
<dbReference type="InterPro" id="IPR043128">
    <property type="entry name" value="Rev_trsase/Diguanyl_cyclase"/>
</dbReference>
<name>A0A540V3Z1_9BACL</name>
<feature type="domain" description="Cas10/Cmr2 second palm" evidence="3">
    <location>
        <begin position="223"/>
        <end position="365"/>
    </location>
</feature>
<dbReference type="Pfam" id="PF22335">
    <property type="entry name" value="Cas10-Cmr2_palm2"/>
    <property type="match status" value="1"/>
</dbReference>
<evidence type="ECO:0000313" key="5">
    <source>
        <dbReference type="Proteomes" id="UP000315753"/>
    </source>
</evidence>
<dbReference type="Gene3D" id="3.30.70.270">
    <property type="match status" value="1"/>
</dbReference>
<dbReference type="RefSeq" id="WP_141601781.1">
    <property type="nucleotide sequence ID" value="NZ_VIGD01000005.1"/>
</dbReference>
<keyword evidence="5" id="KW-1185">Reference proteome</keyword>
<dbReference type="GO" id="GO:0051607">
    <property type="term" value="P:defense response to virus"/>
    <property type="evidence" value="ECO:0007669"/>
    <property type="project" value="UniProtKB-KW"/>
</dbReference>
<keyword evidence="2" id="KW-0051">Antiviral defense</keyword>